<keyword evidence="4" id="KW-0547">Nucleotide-binding</keyword>
<gene>
    <name evidence="8" type="ORF">C3L33_14173</name>
</gene>
<dbReference type="SUPFAM" id="SSF52540">
    <property type="entry name" value="P-loop containing nucleoside triphosphate hydrolases"/>
    <property type="match status" value="1"/>
</dbReference>
<dbReference type="Gene3D" id="3.40.50.300">
    <property type="entry name" value="P-loop containing nucleotide triphosphate hydrolases"/>
    <property type="match status" value="2"/>
</dbReference>
<dbReference type="InterPro" id="IPR031157">
    <property type="entry name" value="G_TR_CS"/>
</dbReference>
<feature type="region of interest" description="Disordered" evidence="6">
    <location>
        <begin position="1"/>
        <end position="36"/>
    </location>
</feature>
<dbReference type="Pfam" id="PF03144">
    <property type="entry name" value="GTP_EFTU_D2"/>
    <property type="match status" value="1"/>
</dbReference>
<dbReference type="PRINTS" id="PR00315">
    <property type="entry name" value="ELONGATNFCT"/>
</dbReference>
<organism evidence="8 9">
    <name type="scientific">Rhododendron williamsianum</name>
    <dbReference type="NCBI Taxonomy" id="262921"/>
    <lineage>
        <taxon>Eukaryota</taxon>
        <taxon>Viridiplantae</taxon>
        <taxon>Streptophyta</taxon>
        <taxon>Embryophyta</taxon>
        <taxon>Tracheophyta</taxon>
        <taxon>Spermatophyta</taxon>
        <taxon>Magnoliopsida</taxon>
        <taxon>eudicotyledons</taxon>
        <taxon>Gunneridae</taxon>
        <taxon>Pentapetalae</taxon>
        <taxon>asterids</taxon>
        <taxon>Ericales</taxon>
        <taxon>Ericaceae</taxon>
        <taxon>Ericoideae</taxon>
        <taxon>Rhodoreae</taxon>
        <taxon>Rhododendron</taxon>
    </lineage>
</organism>
<evidence type="ECO:0000256" key="1">
    <source>
        <dbReference type="ARBA" id="ARBA00003982"/>
    </source>
</evidence>
<dbReference type="GO" id="GO:0005525">
    <property type="term" value="F:GTP binding"/>
    <property type="evidence" value="ECO:0007669"/>
    <property type="project" value="UniProtKB-KW"/>
</dbReference>
<reference evidence="8 9" key="1">
    <citation type="journal article" date="2019" name="Genome Biol. Evol.">
        <title>The Rhododendron genome and chromosomal organization provide insight into shared whole-genome duplications across the heath family (Ericaceae).</title>
        <authorList>
            <person name="Soza V.L."/>
            <person name="Lindsley D."/>
            <person name="Waalkes A."/>
            <person name="Ramage E."/>
            <person name="Patwardhan R.P."/>
            <person name="Burton J.N."/>
            <person name="Adey A."/>
            <person name="Kumar A."/>
            <person name="Qiu R."/>
            <person name="Shendure J."/>
            <person name="Hall B."/>
        </authorList>
    </citation>
    <scope>NUCLEOTIDE SEQUENCE [LARGE SCALE GENOMIC DNA]</scope>
    <source>
        <strain evidence="8">RSF 1966-606</strain>
    </source>
</reference>
<dbReference type="InterPro" id="IPR004161">
    <property type="entry name" value="EFTu-like_2"/>
</dbReference>
<proteinExistence type="inferred from homology"/>
<dbReference type="InterPro" id="IPR050100">
    <property type="entry name" value="TRAFAC_GTPase_members"/>
</dbReference>
<dbReference type="FunFam" id="2.40.30.10:FF:000077">
    <property type="entry name" value="Putative translation elongation/initiation factor family protein"/>
    <property type="match status" value="1"/>
</dbReference>
<evidence type="ECO:0000313" key="9">
    <source>
        <dbReference type="Proteomes" id="UP000428333"/>
    </source>
</evidence>
<sequence>MEGNGVMANVEDVKPQDVEKPDLKDEVNATSKPVTIEPECTSEVKHKDTEDKMEDIRKRHLNVVFIGHVDAGKSTIGGQILFLSGQVDDRTIQKYEKEAKDKSRESWYMAYIMDTNEEERVKGITVEVGRAQFETETTRFTILDAPGHKSYVPNMITGASQADIGVLVSCTYFHARDFNVDFGFLNLSLSLSHMYIHQVISARKGEFETGYERGGQTREHVQLAKTLGVSKLFVVVNKMDDPTVNWSKERYDEIESKMTPFLRASGYNVKKDVQFLPLSGLVGSNMKTRVDKSICPWWNGSCLLEALDAVEVPQRDPKGLLRLPIIDKFKDLGTVVMGKVESGSVREGDNLLVMPNRAQVKVLAIYCDEDKVKHAGPGENLRVRLSGIEEEDILSGFVLCSVANPIPAVSEFVAQLQILESLDNAIFTAGYKAVLHIHAIVEECEIVELMQQIDPKTKKPMKKKILFVKNGAVVICRMQVNNMICIEKFTAFPQLGRFTLRTEGKTVAVGKVIDVIS</sequence>
<dbReference type="SUPFAM" id="SSF50447">
    <property type="entry name" value="Translation proteins"/>
    <property type="match status" value="1"/>
</dbReference>
<dbReference type="AlphaFoldDB" id="A0A6A4LD37"/>
<keyword evidence="3" id="KW-0488">Methylation</keyword>
<evidence type="ECO:0000256" key="2">
    <source>
        <dbReference type="ARBA" id="ARBA00007249"/>
    </source>
</evidence>
<dbReference type="InterPro" id="IPR054696">
    <property type="entry name" value="GTP-eEF1A_C"/>
</dbReference>
<comment type="caution">
    <text evidence="8">The sequence shown here is derived from an EMBL/GenBank/DDBJ whole genome shotgun (WGS) entry which is preliminary data.</text>
</comment>
<feature type="compositionally biased region" description="Basic and acidic residues" evidence="6">
    <location>
        <begin position="11"/>
        <end position="27"/>
    </location>
</feature>
<evidence type="ECO:0000256" key="5">
    <source>
        <dbReference type="ARBA" id="ARBA00023134"/>
    </source>
</evidence>
<evidence type="ECO:0000259" key="7">
    <source>
        <dbReference type="PROSITE" id="PS51722"/>
    </source>
</evidence>
<comment type="similarity">
    <text evidence="2">Belongs to the TRAFAC class translation factor GTPase superfamily. Classic translation factor GTPase family. EF-Tu/EF-1A subfamily.</text>
</comment>
<dbReference type="PANTHER" id="PTHR23115">
    <property type="entry name" value="TRANSLATION FACTOR"/>
    <property type="match status" value="1"/>
</dbReference>
<dbReference type="InterPro" id="IPR027417">
    <property type="entry name" value="P-loop_NTPase"/>
</dbReference>
<keyword evidence="5" id="KW-0342">GTP-binding</keyword>
<evidence type="ECO:0000313" key="8">
    <source>
        <dbReference type="EMBL" id="KAE9453921.1"/>
    </source>
</evidence>
<dbReference type="InterPro" id="IPR000795">
    <property type="entry name" value="T_Tr_GTP-bd_dom"/>
</dbReference>
<feature type="domain" description="Tr-type G" evidence="7">
    <location>
        <begin position="58"/>
        <end position="318"/>
    </location>
</feature>
<comment type="function">
    <text evidence="1">This protein promotes the GTP-dependent binding of aminoacyl-tRNA to the A-site of ribosomes during protein biosynthesis.</text>
</comment>
<dbReference type="Proteomes" id="UP000428333">
    <property type="component" value="Linkage Group LG08"/>
</dbReference>
<dbReference type="CDD" id="cd04089">
    <property type="entry name" value="eRF3_II"/>
    <property type="match status" value="1"/>
</dbReference>
<dbReference type="InterPro" id="IPR009000">
    <property type="entry name" value="Transl_B-barrel_sf"/>
</dbReference>
<dbReference type="SUPFAM" id="SSF50465">
    <property type="entry name" value="EF-Tu/eEF-1alpha/eIF2-gamma C-terminal domain"/>
    <property type="match status" value="1"/>
</dbReference>
<dbReference type="Gene3D" id="2.40.30.10">
    <property type="entry name" value="Translation factors"/>
    <property type="match status" value="2"/>
</dbReference>
<dbReference type="GO" id="GO:0003924">
    <property type="term" value="F:GTPase activity"/>
    <property type="evidence" value="ECO:0007669"/>
    <property type="project" value="InterPro"/>
</dbReference>
<evidence type="ECO:0000256" key="6">
    <source>
        <dbReference type="SAM" id="MobiDB-lite"/>
    </source>
</evidence>
<dbReference type="PROSITE" id="PS00301">
    <property type="entry name" value="G_TR_1"/>
    <property type="match status" value="1"/>
</dbReference>
<dbReference type="Pfam" id="PF00009">
    <property type="entry name" value="GTP_EFTU"/>
    <property type="match status" value="2"/>
</dbReference>
<evidence type="ECO:0000256" key="3">
    <source>
        <dbReference type="ARBA" id="ARBA00022481"/>
    </source>
</evidence>
<keyword evidence="9" id="KW-1185">Reference proteome</keyword>
<feature type="non-terminal residue" evidence="8">
    <location>
        <position position="1"/>
    </location>
</feature>
<name>A0A6A4LD37_9ERIC</name>
<accession>A0A6A4LD37</accession>
<dbReference type="OrthoDB" id="342024at2759"/>
<dbReference type="CDD" id="cd03704">
    <property type="entry name" value="eRF3_C_III"/>
    <property type="match status" value="1"/>
</dbReference>
<dbReference type="PROSITE" id="PS51722">
    <property type="entry name" value="G_TR_2"/>
    <property type="match status" value="1"/>
</dbReference>
<dbReference type="InterPro" id="IPR009001">
    <property type="entry name" value="Transl_elong_EF1A/Init_IF2_C"/>
</dbReference>
<evidence type="ECO:0000256" key="4">
    <source>
        <dbReference type="ARBA" id="ARBA00022741"/>
    </source>
</evidence>
<dbReference type="Pfam" id="PF22594">
    <property type="entry name" value="GTP-eEF1A_C"/>
    <property type="match status" value="1"/>
</dbReference>
<dbReference type="CDD" id="cd01883">
    <property type="entry name" value="EF1_alpha"/>
    <property type="match status" value="1"/>
</dbReference>
<protein>
    <recommendedName>
        <fullName evidence="7">Tr-type G domain-containing protein</fullName>
    </recommendedName>
</protein>
<dbReference type="FunFam" id="2.40.30.10:FF:000024">
    <property type="entry name" value="Eukaryotic peptide chain release factor GTP-binding subunit ERF3A"/>
    <property type="match status" value="1"/>
</dbReference>
<dbReference type="EMBL" id="QEFC01002155">
    <property type="protein sequence ID" value="KAE9453921.1"/>
    <property type="molecule type" value="Genomic_DNA"/>
</dbReference>